<reference evidence="2 3" key="1">
    <citation type="submission" date="2024-06" db="EMBL/GenBank/DDBJ databases">
        <authorList>
            <person name="Li F."/>
        </authorList>
    </citation>
    <scope>NUCLEOTIDE SEQUENCE [LARGE SCALE GENOMIC DNA]</scope>
    <source>
        <strain evidence="2 3">GXAS 311</strain>
    </source>
</reference>
<name>A0ABV2BTJ1_9GAMM</name>
<feature type="domain" description="LysR substrate-binding" evidence="1">
    <location>
        <begin position="7"/>
        <end position="181"/>
    </location>
</feature>
<evidence type="ECO:0000259" key="1">
    <source>
        <dbReference type="Pfam" id="PF03466"/>
    </source>
</evidence>
<organism evidence="2 3">
    <name type="scientific">Aliikangiella maris</name>
    <dbReference type="NCBI Taxonomy" id="3162458"/>
    <lineage>
        <taxon>Bacteria</taxon>
        <taxon>Pseudomonadati</taxon>
        <taxon>Pseudomonadota</taxon>
        <taxon>Gammaproteobacteria</taxon>
        <taxon>Oceanospirillales</taxon>
        <taxon>Pleioneaceae</taxon>
        <taxon>Aliikangiella</taxon>
    </lineage>
</organism>
<sequence>MNLKKIHQDVQFEVQVLQYDNVIDALVEHNKDIGIVMSPFDSAYMTKIPLAKSEFVCAYAKGEFSDTIERLHLSQLNELPYISIEDSGPLSHILSSYTGDESIGIDVSLVAQTYFVARNLVAFGGGISVVDEYTARSEGAGPIKFKGFQPALYFDLCAIHIENRRPAKICLDFLDFFKQNFLENHTPL</sequence>
<dbReference type="InterPro" id="IPR005119">
    <property type="entry name" value="LysR_subst-bd"/>
</dbReference>
<proteinExistence type="predicted"/>
<gene>
    <name evidence="2" type="ORF">ABVT43_08990</name>
</gene>
<accession>A0ABV2BTJ1</accession>
<protein>
    <submittedName>
        <fullName evidence="2">LysR substrate-binding domain-containing protein</fullName>
    </submittedName>
</protein>
<dbReference type="SUPFAM" id="SSF53850">
    <property type="entry name" value="Periplasmic binding protein-like II"/>
    <property type="match status" value="1"/>
</dbReference>
<dbReference type="PANTHER" id="PTHR30427">
    <property type="entry name" value="TRANSCRIPTIONAL ACTIVATOR PROTEIN LYSR"/>
    <property type="match status" value="1"/>
</dbReference>
<dbReference type="Gene3D" id="3.40.190.290">
    <property type="match status" value="1"/>
</dbReference>
<dbReference type="EMBL" id="JBEVCJ010000008">
    <property type="protein sequence ID" value="MET1255258.1"/>
    <property type="molecule type" value="Genomic_DNA"/>
</dbReference>
<comment type="caution">
    <text evidence="2">The sequence shown here is derived from an EMBL/GenBank/DDBJ whole genome shotgun (WGS) entry which is preliminary data.</text>
</comment>
<evidence type="ECO:0000313" key="2">
    <source>
        <dbReference type="EMBL" id="MET1255258.1"/>
    </source>
</evidence>
<dbReference type="RefSeq" id="WP_353895842.1">
    <property type="nucleotide sequence ID" value="NZ_JBEVCJ010000008.1"/>
</dbReference>
<dbReference type="Proteomes" id="UP001548189">
    <property type="component" value="Unassembled WGS sequence"/>
</dbReference>
<dbReference type="Pfam" id="PF03466">
    <property type="entry name" value="LysR_substrate"/>
    <property type="match status" value="1"/>
</dbReference>
<evidence type="ECO:0000313" key="3">
    <source>
        <dbReference type="Proteomes" id="UP001548189"/>
    </source>
</evidence>
<keyword evidence="3" id="KW-1185">Reference proteome</keyword>
<dbReference type="PANTHER" id="PTHR30427:SF1">
    <property type="entry name" value="TRANSCRIPTIONAL ACTIVATOR PROTEIN LYSR"/>
    <property type="match status" value="1"/>
</dbReference>